<dbReference type="InterPro" id="IPR008969">
    <property type="entry name" value="CarboxyPept-like_regulatory"/>
</dbReference>
<comment type="caution">
    <text evidence="3">The sequence shown here is derived from an EMBL/GenBank/DDBJ whole genome shotgun (WGS) entry which is preliminary data.</text>
</comment>
<dbReference type="InterPro" id="IPR041700">
    <property type="entry name" value="OMP_b-brl_3"/>
</dbReference>
<protein>
    <submittedName>
        <fullName evidence="3">TonB-dependent receptor</fullName>
    </submittedName>
</protein>
<sequence>MNTQLKKTATQRTITFALLSISFVLLTLFACAQNRPVYYEVFGVILDATDGKPVEGVNVVLISSKNNTQQQGTITNEKGAFTLHLTEAGTFHLKASFVGYKSIEQDITVTTKSLNLDKIKMEQATIKLKDVLVEAKPNPVEQKGDTTQYNAGSFKTHPDATAEDLVTKMPGISVENGTVKAHGEDVKKVLVDGKEFFGDDPTVALRNLPAEVIDKIQVYNQLSDQSQFTGFNDGQTQKTLNIVTKSDKRNGTFGKMYAGYGTNERYSVGATIHRFQNQHRFSLIGLSNNINQQNFSSQDLLGVSTGNGGGGGQGGRGGAGGGGGIGGGGGGNSSSNFLVGQQSGMNTTNSIGLNYTDEWGKKVKITGSYFFNKSNNTTNSLTEQQYFISNNTYTENNRVNSINYNHRFNLRFEYTIDSANSLLITPRLNLQNYNSGSLLSALTASPESQLTQVYTDYNSKNNGYTFTNEILFRHKFQKIRRTFSVAVTTNFNDKNGQNKQYSENQYFTTDSSAIINQLSDTRSDGSTLGARFSYTEPIGKKSILEFNYNPSYTRSNSTKETNAFNEITKTYSILDTSLSNNFKNTTWTQSGGLNYRLRGAKYNFSVGTNYQRVALNSSELFPTDLKVNKTFNNLMPTAMLEYRFTKNTNLRVFYRTSTNTPSISQLQNVINNSNTVLLTTGNPNLKQEYVHSIMLHYGKVNTGTMQNMFFFANATYTTNYIATSTFTASTDTLLAEGILLSQGAQLSRPVNMASSWNVRSSFVYGLPVELLKSNFNINTGITYQSTPGLIIRNDNQYINHANTYGLNSSVTLSSNISQKVDFRVSYSATYTIVNNTVQSTQNSNYFYQVSSVKLNWLPWKGLVFNTDVNHSLYSGLSSGYNQSFLLWNAAIGYKFLKNNAGELKLSVFDLLGQNTSISRTVTETYIQDKQTQVLQRYFMLTFTYNLRSFPGVQNRRMGPQMDGMGPPPGAGPGGPGSGPFN</sequence>
<accession>A0ABT7CEA4</accession>
<name>A0ABT7CEA4_9BACT</name>
<dbReference type="EMBL" id="JASJOT010000002">
    <property type="protein sequence ID" value="MDJ1492059.1"/>
    <property type="molecule type" value="Genomic_DNA"/>
</dbReference>
<feature type="region of interest" description="Disordered" evidence="1">
    <location>
        <begin position="305"/>
        <end position="327"/>
    </location>
</feature>
<proteinExistence type="predicted"/>
<evidence type="ECO:0000313" key="4">
    <source>
        <dbReference type="Proteomes" id="UP001228581"/>
    </source>
</evidence>
<evidence type="ECO:0000259" key="2">
    <source>
        <dbReference type="Pfam" id="PF14905"/>
    </source>
</evidence>
<feature type="region of interest" description="Disordered" evidence="1">
    <location>
        <begin position="956"/>
        <end position="981"/>
    </location>
</feature>
<keyword evidence="4" id="KW-1185">Reference proteome</keyword>
<dbReference type="Pfam" id="PF13715">
    <property type="entry name" value="CarbopepD_reg_2"/>
    <property type="match status" value="1"/>
</dbReference>
<dbReference type="Pfam" id="PF14905">
    <property type="entry name" value="OMP_b-brl_3"/>
    <property type="match status" value="1"/>
</dbReference>
<gene>
    <name evidence="3" type="ORF">QNI19_03895</name>
</gene>
<evidence type="ECO:0000313" key="3">
    <source>
        <dbReference type="EMBL" id="MDJ1492059.1"/>
    </source>
</evidence>
<dbReference type="Proteomes" id="UP001228581">
    <property type="component" value="Unassembled WGS sequence"/>
</dbReference>
<dbReference type="RefSeq" id="WP_313992542.1">
    <property type="nucleotide sequence ID" value="NZ_JASJOT010000002.1"/>
</dbReference>
<organism evidence="3 4">
    <name type="scientific">Xanthocytophaga flava</name>
    <dbReference type="NCBI Taxonomy" id="3048013"/>
    <lineage>
        <taxon>Bacteria</taxon>
        <taxon>Pseudomonadati</taxon>
        <taxon>Bacteroidota</taxon>
        <taxon>Cytophagia</taxon>
        <taxon>Cytophagales</taxon>
        <taxon>Rhodocytophagaceae</taxon>
        <taxon>Xanthocytophaga</taxon>
    </lineage>
</organism>
<dbReference type="SUPFAM" id="SSF56935">
    <property type="entry name" value="Porins"/>
    <property type="match status" value="1"/>
</dbReference>
<reference evidence="3 4" key="1">
    <citation type="submission" date="2023-05" db="EMBL/GenBank/DDBJ databases">
        <authorList>
            <person name="Zhang X."/>
        </authorList>
    </citation>
    <scope>NUCLEOTIDE SEQUENCE [LARGE SCALE GENOMIC DNA]</scope>
    <source>
        <strain evidence="3 4">DM2B3-1</strain>
    </source>
</reference>
<keyword evidence="3" id="KW-0675">Receptor</keyword>
<dbReference type="Gene3D" id="2.60.40.1120">
    <property type="entry name" value="Carboxypeptidase-like, regulatory domain"/>
    <property type="match status" value="1"/>
</dbReference>
<dbReference type="PROSITE" id="PS51257">
    <property type="entry name" value="PROKAR_LIPOPROTEIN"/>
    <property type="match status" value="1"/>
</dbReference>
<feature type="domain" description="Outer membrane protein beta-barrel" evidence="2">
    <location>
        <begin position="474"/>
        <end position="850"/>
    </location>
</feature>
<evidence type="ECO:0000256" key="1">
    <source>
        <dbReference type="SAM" id="MobiDB-lite"/>
    </source>
</evidence>
<dbReference type="SUPFAM" id="SSF49464">
    <property type="entry name" value="Carboxypeptidase regulatory domain-like"/>
    <property type="match status" value="1"/>
</dbReference>
<feature type="compositionally biased region" description="Gly residues" evidence="1">
    <location>
        <begin position="971"/>
        <end position="981"/>
    </location>
</feature>